<dbReference type="PANTHER" id="PTHR30308:SF2">
    <property type="entry name" value="SSRA-BINDING PROTEIN"/>
    <property type="match status" value="1"/>
</dbReference>
<dbReference type="NCBIfam" id="NF003843">
    <property type="entry name" value="PRK05422.1"/>
    <property type="match status" value="1"/>
</dbReference>
<dbReference type="GO" id="GO:0005829">
    <property type="term" value="C:cytosol"/>
    <property type="evidence" value="ECO:0007669"/>
    <property type="project" value="TreeGrafter"/>
</dbReference>
<dbReference type="NCBIfam" id="TIGR00086">
    <property type="entry name" value="smpB"/>
    <property type="match status" value="1"/>
</dbReference>
<dbReference type="Proteomes" id="UP000002019">
    <property type="component" value="Chromosome"/>
</dbReference>
<keyword evidence="2 3" id="KW-0694">RNA-binding</keyword>
<proteinExistence type="inferred from homology"/>
<evidence type="ECO:0000256" key="3">
    <source>
        <dbReference type="HAMAP-Rule" id="MF_00023"/>
    </source>
</evidence>
<sequence>MKTIKNRRAEHDYFIIQTLEAGIALKGTEIKSIRAGKVNFKDSYAKIEDGECWLHNLHISPWEKAAYFNHEAERKRKLLLHKHEIRRLKTKVEEQGMTLIPLELFINDEGLCKITLALAKGKKAYDKREVMRKKDLERDQEG</sequence>
<comment type="function">
    <text evidence="3">Required for rescue of stalled ribosomes mediated by trans-translation. Binds to transfer-messenger RNA (tmRNA), required for stable association of tmRNA with ribosomes. tmRNA and SmpB together mimic tRNA shape, replacing the anticodon stem-loop with SmpB. tmRNA is encoded by the ssrA gene; the 2 termini fold to resemble tRNA(Ala) and it encodes a 'tag peptide', a short internal open reading frame. During trans-translation Ala-aminoacylated tmRNA acts like a tRNA, entering the A-site of stalled ribosomes, displacing the stalled mRNA. The ribosome then switches to translate the ORF on the tmRNA; the nascent peptide is terminated with the 'tag peptide' encoded by the tmRNA and targeted for degradation. The ribosome is freed to recommence translation, which seems to be the essential function of trans-translation.</text>
</comment>
<keyword evidence="5" id="KW-1185">Reference proteome</keyword>
<dbReference type="GO" id="GO:0003723">
    <property type="term" value="F:RNA binding"/>
    <property type="evidence" value="ECO:0007669"/>
    <property type="project" value="UniProtKB-UniRule"/>
</dbReference>
<dbReference type="CDD" id="cd09294">
    <property type="entry name" value="SmpB"/>
    <property type="match status" value="1"/>
</dbReference>
<dbReference type="HOGENOM" id="CLU_108953_0_0_0"/>
<dbReference type="eggNOG" id="COG0691">
    <property type="taxonomic scope" value="Bacteria"/>
</dbReference>
<dbReference type="STRING" id="459349.CLOAM1778"/>
<dbReference type="EMBL" id="CU466930">
    <property type="protein sequence ID" value="CAO81612.1"/>
    <property type="molecule type" value="Genomic_DNA"/>
</dbReference>
<dbReference type="PROSITE" id="PS01317">
    <property type="entry name" value="SSRP"/>
    <property type="match status" value="1"/>
</dbReference>
<dbReference type="AlphaFoldDB" id="B0VJF2"/>
<protein>
    <recommendedName>
        <fullName evidence="3">SsrA-binding protein</fullName>
    </recommendedName>
    <alternativeName>
        <fullName evidence="3">Small protein B</fullName>
    </alternativeName>
</protein>
<dbReference type="OrthoDB" id="9805462at2"/>
<accession>B0VJF2</accession>
<organism evidence="4 5">
    <name type="scientific">Cloacimonas acidaminovorans (strain Evry)</name>
    <dbReference type="NCBI Taxonomy" id="459349"/>
    <lineage>
        <taxon>Bacteria</taxon>
        <taxon>Pseudomonadati</taxon>
        <taxon>Candidatus Cloacimonadota</taxon>
        <taxon>Candidatus Cloacimonadia</taxon>
        <taxon>Candidatus Cloacimonadales</taxon>
        <taxon>Candidatus Cloacimonadaceae</taxon>
        <taxon>Candidatus Cloacimonas</taxon>
    </lineage>
</organism>
<evidence type="ECO:0000313" key="4">
    <source>
        <dbReference type="EMBL" id="CAO81612.1"/>
    </source>
</evidence>
<gene>
    <name evidence="3 4" type="primary">smpB</name>
    <name evidence="4" type="ordered locus">CLOAM1778</name>
</gene>
<dbReference type="InterPro" id="IPR020081">
    <property type="entry name" value="SsrA-bd_prot_CS"/>
</dbReference>
<reference evidence="4 5" key="1">
    <citation type="journal article" date="2008" name="J. Bacteriol.">
        <title>'Candidatus Cloacamonas acidaminovorans': genome sequence reconstruction provides a first glimpse of a new bacterial division.</title>
        <authorList>
            <person name="Pelletier E."/>
            <person name="Kreimeyer A."/>
            <person name="Bocs S."/>
            <person name="Rouy Z."/>
            <person name="Gyapay G."/>
            <person name="Chouari R."/>
            <person name="Riviere D."/>
            <person name="Ganesan A."/>
            <person name="Daegelen P."/>
            <person name="Sghir A."/>
            <person name="Cohen G.N."/>
            <person name="Medigue C."/>
            <person name="Weissenbach J."/>
            <person name="Le Paslier D."/>
        </authorList>
    </citation>
    <scope>NUCLEOTIDE SEQUENCE [LARGE SCALE GENOMIC DNA]</scope>
    <source>
        <strain evidence="5">Evry</strain>
    </source>
</reference>
<dbReference type="GO" id="GO:0070929">
    <property type="term" value="P:trans-translation"/>
    <property type="evidence" value="ECO:0007669"/>
    <property type="project" value="UniProtKB-UniRule"/>
</dbReference>
<dbReference type="GO" id="GO:0070930">
    <property type="term" value="P:trans-translation-dependent protein tagging"/>
    <property type="evidence" value="ECO:0007669"/>
    <property type="project" value="TreeGrafter"/>
</dbReference>
<comment type="subcellular location">
    <subcellularLocation>
        <location evidence="3">Cytoplasm</location>
    </subcellularLocation>
    <text evidence="3">The tmRNA-SmpB complex associates with stalled 70S ribosomes.</text>
</comment>
<evidence type="ECO:0000313" key="5">
    <source>
        <dbReference type="Proteomes" id="UP000002019"/>
    </source>
</evidence>
<comment type="similarity">
    <text evidence="3">Belongs to the SmpB family.</text>
</comment>
<evidence type="ECO:0000256" key="1">
    <source>
        <dbReference type="ARBA" id="ARBA00022490"/>
    </source>
</evidence>
<dbReference type="Gene3D" id="2.40.280.10">
    <property type="match status" value="1"/>
</dbReference>
<evidence type="ECO:0000256" key="2">
    <source>
        <dbReference type="ARBA" id="ARBA00022884"/>
    </source>
</evidence>
<dbReference type="Pfam" id="PF01668">
    <property type="entry name" value="SmpB"/>
    <property type="match status" value="1"/>
</dbReference>
<dbReference type="InterPro" id="IPR000037">
    <property type="entry name" value="SsrA-bd_prot"/>
</dbReference>
<keyword evidence="1 3" id="KW-0963">Cytoplasm</keyword>
<name>B0VJF2_CLOAI</name>
<dbReference type="HAMAP" id="MF_00023">
    <property type="entry name" value="SmpB"/>
    <property type="match status" value="1"/>
</dbReference>
<dbReference type="SUPFAM" id="SSF74982">
    <property type="entry name" value="Small protein B (SmpB)"/>
    <property type="match status" value="1"/>
</dbReference>
<dbReference type="PANTHER" id="PTHR30308">
    <property type="entry name" value="TMRNA-BINDING COMPONENT OF TRANS-TRANSLATION TAGGING COMPLEX"/>
    <property type="match status" value="1"/>
</dbReference>
<dbReference type="KEGG" id="caci:CLOAM1778"/>
<dbReference type="RefSeq" id="WP_015425470.1">
    <property type="nucleotide sequence ID" value="NC_020449.1"/>
</dbReference>
<dbReference type="InterPro" id="IPR023620">
    <property type="entry name" value="SmpB"/>
</dbReference>